<feature type="non-terminal residue" evidence="1">
    <location>
        <position position="94"/>
    </location>
</feature>
<gene>
    <name evidence="1" type="primary">ORF19753</name>
</gene>
<accession>A0A0B6YCR5</accession>
<organism evidence="1">
    <name type="scientific">Arion vulgaris</name>
    <dbReference type="NCBI Taxonomy" id="1028688"/>
    <lineage>
        <taxon>Eukaryota</taxon>
        <taxon>Metazoa</taxon>
        <taxon>Spiralia</taxon>
        <taxon>Lophotrochozoa</taxon>
        <taxon>Mollusca</taxon>
        <taxon>Gastropoda</taxon>
        <taxon>Heterobranchia</taxon>
        <taxon>Euthyneura</taxon>
        <taxon>Panpulmonata</taxon>
        <taxon>Eupulmonata</taxon>
        <taxon>Stylommatophora</taxon>
        <taxon>Helicina</taxon>
        <taxon>Arionoidea</taxon>
        <taxon>Arionidae</taxon>
        <taxon>Arion</taxon>
    </lineage>
</organism>
<sequence>MESPQRTDCIIRDNPSHSLDCKYEIKHRNTVSARLHLNLIEVNNSKVDNILQRPQAVGISRLNFGQTISSSQLDYRKPVFFIWESKVQVPLKLE</sequence>
<dbReference type="EMBL" id="HACG01006420">
    <property type="protein sequence ID" value="CEK53285.1"/>
    <property type="molecule type" value="Transcribed_RNA"/>
</dbReference>
<reference evidence="1" key="1">
    <citation type="submission" date="2014-12" db="EMBL/GenBank/DDBJ databases">
        <title>Insight into the proteome of Arion vulgaris.</title>
        <authorList>
            <person name="Aradska J."/>
            <person name="Bulat T."/>
            <person name="Smidak R."/>
            <person name="Sarate P."/>
            <person name="Gangsoo J."/>
            <person name="Sialana F."/>
            <person name="Bilban M."/>
            <person name="Lubec G."/>
        </authorList>
    </citation>
    <scope>NUCLEOTIDE SEQUENCE</scope>
    <source>
        <tissue evidence="1">Skin</tissue>
    </source>
</reference>
<proteinExistence type="predicted"/>
<dbReference type="AlphaFoldDB" id="A0A0B6YCR5"/>
<evidence type="ECO:0000313" key="1">
    <source>
        <dbReference type="EMBL" id="CEK53285.1"/>
    </source>
</evidence>
<name>A0A0B6YCR5_9EUPU</name>
<protein>
    <submittedName>
        <fullName evidence="1">Uncharacterized protein</fullName>
    </submittedName>
</protein>